<gene>
    <name evidence="2" type="primary">supH_1</name>
    <name evidence="2" type="ORF">NCTC5050_05533</name>
</gene>
<organism evidence="2 3">
    <name type="scientific">Klebsiella pneumoniae subsp. ozaenae</name>
    <dbReference type="NCBI Taxonomy" id="574"/>
    <lineage>
        <taxon>Bacteria</taxon>
        <taxon>Pseudomonadati</taxon>
        <taxon>Pseudomonadota</taxon>
        <taxon>Gammaproteobacteria</taxon>
        <taxon>Enterobacterales</taxon>
        <taxon>Enterobacteriaceae</taxon>
        <taxon>Klebsiella/Raoultella group</taxon>
        <taxon>Klebsiella</taxon>
        <taxon>Klebsiella pneumoniae complex</taxon>
    </lineage>
</organism>
<dbReference type="Gene3D" id="3.40.50.1000">
    <property type="entry name" value="HAD superfamily/HAD-like"/>
    <property type="match status" value="1"/>
</dbReference>
<dbReference type="SUPFAM" id="SSF56784">
    <property type="entry name" value="HAD-like"/>
    <property type="match status" value="1"/>
</dbReference>
<dbReference type="EMBL" id="UGLZ01000005">
    <property type="protein sequence ID" value="STV50165.1"/>
    <property type="molecule type" value="Genomic_DNA"/>
</dbReference>
<keyword evidence="3" id="KW-1185">Reference proteome</keyword>
<dbReference type="Proteomes" id="UP000255382">
    <property type="component" value="Unassembled WGS sequence"/>
</dbReference>
<proteinExistence type="predicted"/>
<evidence type="ECO:0000313" key="3">
    <source>
        <dbReference type="Proteomes" id="UP000255382"/>
    </source>
</evidence>
<name>A0A378BQA0_KLEPO</name>
<keyword evidence="1" id="KW-0479">Metal-binding</keyword>
<keyword evidence="2" id="KW-0378">Hydrolase</keyword>
<dbReference type="GO" id="GO:0050308">
    <property type="term" value="F:sugar-phosphatase activity"/>
    <property type="evidence" value="ECO:0007669"/>
    <property type="project" value="UniProtKB-EC"/>
</dbReference>
<dbReference type="InterPro" id="IPR023214">
    <property type="entry name" value="HAD_sf"/>
</dbReference>
<protein>
    <submittedName>
        <fullName evidence="2">Hydrolase</fullName>
        <ecNumber evidence="2">3.1.3.23</ecNumber>
    </submittedName>
</protein>
<dbReference type="InterPro" id="IPR036412">
    <property type="entry name" value="HAD-like_sf"/>
</dbReference>
<accession>A0A378BQA0</accession>
<evidence type="ECO:0000256" key="1">
    <source>
        <dbReference type="ARBA" id="ARBA00022723"/>
    </source>
</evidence>
<dbReference type="GO" id="GO:0046872">
    <property type="term" value="F:metal ion binding"/>
    <property type="evidence" value="ECO:0007669"/>
    <property type="project" value="UniProtKB-KW"/>
</dbReference>
<reference evidence="2 3" key="1">
    <citation type="submission" date="2018-06" db="EMBL/GenBank/DDBJ databases">
        <authorList>
            <consortium name="Pathogen Informatics"/>
            <person name="Doyle S."/>
        </authorList>
    </citation>
    <scope>NUCLEOTIDE SEQUENCE [LARGE SCALE GENOMIC DNA]</scope>
    <source>
        <strain evidence="2 3">NCTC5050</strain>
    </source>
</reference>
<dbReference type="EC" id="3.1.3.23" evidence="2"/>
<evidence type="ECO:0000313" key="2">
    <source>
        <dbReference type="EMBL" id="STV50165.1"/>
    </source>
</evidence>
<dbReference type="AlphaFoldDB" id="A0A378BQA0"/>
<sequence length="38" mass="4356">MTVKVIVTDMDGTFLNDAKQYDRPRFLAQFCAAQAARY</sequence>